<sequence length="80" mass="9329">MQRFCCFLFSFVEQQELFCFFVFVLVSVSVVCIRRPFLPNTFSMLPVPPVCQKTIITYGTSRRRLLAVTIIILPFRMSAQ</sequence>
<keyword evidence="1" id="KW-1133">Transmembrane helix</keyword>
<dbReference type="EMBL" id="DYDO01000011">
    <property type="protein sequence ID" value="DBA16478.1"/>
    <property type="molecule type" value="Genomic_DNA"/>
</dbReference>
<keyword evidence="1" id="KW-0812">Transmembrane</keyword>
<accession>A0AAV3A307</accession>
<keyword evidence="1" id="KW-0472">Membrane</keyword>
<evidence type="ECO:0000313" key="2">
    <source>
        <dbReference type="EMBL" id="DBA16478.1"/>
    </source>
</evidence>
<evidence type="ECO:0000313" key="3">
    <source>
        <dbReference type="Proteomes" id="UP001181693"/>
    </source>
</evidence>
<keyword evidence="3" id="KW-1185">Reference proteome</keyword>
<reference evidence="2" key="1">
    <citation type="thesis" date="2020" institute="ProQuest LLC" country="789 East Eisenhower Parkway, Ann Arbor, MI, USA">
        <title>Comparative Genomics and Chromosome Evolution.</title>
        <authorList>
            <person name="Mudd A.B."/>
        </authorList>
    </citation>
    <scope>NUCLEOTIDE SEQUENCE</scope>
    <source>
        <strain evidence="2">1538</strain>
        <tissue evidence="2">Blood</tissue>
    </source>
</reference>
<feature type="transmembrane region" description="Helical" evidence="1">
    <location>
        <begin position="17"/>
        <end position="37"/>
    </location>
</feature>
<comment type="caution">
    <text evidence="2">The sequence shown here is derived from an EMBL/GenBank/DDBJ whole genome shotgun (WGS) entry which is preliminary data.</text>
</comment>
<gene>
    <name evidence="2" type="ORF">GDO54_003866</name>
</gene>
<evidence type="ECO:0000256" key="1">
    <source>
        <dbReference type="SAM" id="Phobius"/>
    </source>
</evidence>
<dbReference type="AlphaFoldDB" id="A0AAV3A307"/>
<protein>
    <recommendedName>
        <fullName evidence="4">Secreted protein</fullName>
    </recommendedName>
</protein>
<organism evidence="2 3">
    <name type="scientific">Pyxicephalus adspersus</name>
    <name type="common">African bullfrog</name>
    <dbReference type="NCBI Taxonomy" id="30357"/>
    <lineage>
        <taxon>Eukaryota</taxon>
        <taxon>Metazoa</taxon>
        <taxon>Chordata</taxon>
        <taxon>Craniata</taxon>
        <taxon>Vertebrata</taxon>
        <taxon>Euteleostomi</taxon>
        <taxon>Amphibia</taxon>
        <taxon>Batrachia</taxon>
        <taxon>Anura</taxon>
        <taxon>Neobatrachia</taxon>
        <taxon>Ranoidea</taxon>
        <taxon>Pyxicephalidae</taxon>
        <taxon>Pyxicephalinae</taxon>
        <taxon>Pyxicephalus</taxon>
    </lineage>
</organism>
<name>A0AAV3A307_PYXAD</name>
<dbReference type="Proteomes" id="UP001181693">
    <property type="component" value="Unassembled WGS sequence"/>
</dbReference>
<evidence type="ECO:0008006" key="4">
    <source>
        <dbReference type="Google" id="ProtNLM"/>
    </source>
</evidence>
<proteinExistence type="predicted"/>